<evidence type="ECO:0000256" key="2">
    <source>
        <dbReference type="SAM" id="Phobius"/>
    </source>
</evidence>
<evidence type="ECO:0000313" key="3">
    <source>
        <dbReference type="EMBL" id="KAF2674701.1"/>
    </source>
</evidence>
<dbReference type="AlphaFoldDB" id="A0A6A6UTF5"/>
<evidence type="ECO:0000313" key="4">
    <source>
        <dbReference type="Proteomes" id="UP000799302"/>
    </source>
</evidence>
<gene>
    <name evidence="3" type="ORF">BT63DRAFT_419985</name>
</gene>
<keyword evidence="2" id="KW-1133">Transmembrane helix</keyword>
<feature type="region of interest" description="Disordered" evidence="1">
    <location>
        <begin position="182"/>
        <end position="209"/>
    </location>
</feature>
<keyword evidence="2" id="KW-0472">Membrane</keyword>
<accession>A0A6A6UTF5</accession>
<dbReference type="Proteomes" id="UP000799302">
    <property type="component" value="Unassembled WGS sequence"/>
</dbReference>
<organism evidence="3 4">
    <name type="scientific">Microthyrium microscopicum</name>
    <dbReference type="NCBI Taxonomy" id="703497"/>
    <lineage>
        <taxon>Eukaryota</taxon>
        <taxon>Fungi</taxon>
        <taxon>Dikarya</taxon>
        <taxon>Ascomycota</taxon>
        <taxon>Pezizomycotina</taxon>
        <taxon>Dothideomycetes</taxon>
        <taxon>Dothideomycetes incertae sedis</taxon>
        <taxon>Microthyriales</taxon>
        <taxon>Microthyriaceae</taxon>
        <taxon>Microthyrium</taxon>
    </lineage>
</organism>
<feature type="transmembrane region" description="Helical" evidence="2">
    <location>
        <begin position="79"/>
        <end position="101"/>
    </location>
</feature>
<keyword evidence="4" id="KW-1185">Reference proteome</keyword>
<reference evidence="3" key="1">
    <citation type="journal article" date="2020" name="Stud. Mycol.">
        <title>101 Dothideomycetes genomes: a test case for predicting lifestyles and emergence of pathogens.</title>
        <authorList>
            <person name="Haridas S."/>
            <person name="Albert R."/>
            <person name="Binder M."/>
            <person name="Bloem J."/>
            <person name="Labutti K."/>
            <person name="Salamov A."/>
            <person name="Andreopoulos B."/>
            <person name="Baker S."/>
            <person name="Barry K."/>
            <person name="Bills G."/>
            <person name="Bluhm B."/>
            <person name="Cannon C."/>
            <person name="Castanera R."/>
            <person name="Culley D."/>
            <person name="Daum C."/>
            <person name="Ezra D."/>
            <person name="Gonzalez J."/>
            <person name="Henrissat B."/>
            <person name="Kuo A."/>
            <person name="Liang C."/>
            <person name="Lipzen A."/>
            <person name="Lutzoni F."/>
            <person name="Magnuson J."/>
            <person name="Mondo S."/>
            <person name="Nolan M."/>
            <person name="Ohm R."/>
            <person name="Pangilinan J."/>
            <person name="Park H.-J."/>
            <person name="Ramirez L."/>
            <person name="Alfaro M."/>
            <person name="Sun H."/>
            <person name="Tritt A."/>
            <person name="Yoshinaga Y."/>
            <person name="Zwiers L.-H."/>
            <person name="Turgeon B."/>
            <person name="Goodwin S."/>
            <person name="Spatafora J."/>
            <person name="Crous P."/>
            <person name="Grigoriev I."/>
        </authorList>
    </citation>
    <scope>NUCLEOTIDE SEQUENCE</scope>
    <source>
        <strain evidence="3">CBS 115976</strain>
    </source>
</reference>
<proteinExistence type="predicted"/>
<feature type="compositionally biased region" description="Polar residues" evidence="1">
    <location>
        <begin position="195"/>
        <end position="209"/>
    </location>
</feature>
<sequence length="209" mass="23434">MATYSIATITATISGTYLMNSNRLFVIQPATNLPSVIPVPFGAQQYVPANVQQSQGANSSQGELPEGISTGQQHHEVELWVPIFSSLLGAALITFLLAYVVNRLTWRIRLESVNSYHKHHKHQQSWSSFWIFNAKYYCPNHERTVDAQGKCPVSKKTVPLWSVAFSRTNPIRNWRNYRPGTRDQHVDVFPPQPPSQLVSNLSQTASTSG</sequence>
<keyword evidence="2" id="KW-0812">Transmembrane</keyword>
<dbReference type="EMBL" id="MU004230">
    <property type="protein sequence ID" value="KAF2674701.1"/>
    <property type="molecule type" value="Genomic_DNA"/>
</dbReference>
<evidence type="ECO:0000256" key="1">
    <source>
        <dbReference type="SAM" id="MobiDB-lite"/>
    </source>
</evidence>
<protein>
    <submittedName>
        <fullName evidence="3">Uncharacterized protein</fullName>
    </submittedName>
</protein>
<name>A0A6A6UTF5_9PEZI</name>